<dbReference type="GO" id="GO:0006096">
    <property type="term" value="P:glycolytic process"/>
    <property type="evidence" value="ECO:0000318"/>
    <property type="project" value="GO_Central"/>
</dbReference>
<evidence type="ECO:0000256" key="10">
    <source>
        <dbReference type="ARBA" id="ARBA00022840"/>
    </source>
</evidence>
<dbReference type="GO" id="GO:0005524">
    <property type="term" value="F:ATP binding"/>
    <property type="evidence" value="ECO:0007669"/>
    <property type="project" value="UniProtKB-KW"/>
</dbReference>
<keyword evidence="10" id="KW-0067">ATP-binding</keyword>
<evidence type="ECO:0000313" key="19">
    <source>
        <dbReference type="Proteomes" id="UP000001449"/>
    </source>
</evidence>
<dbReference type="InterPro" id="IPR015813">
    <property type="entry name" value="Pyrv/PenolPyrv_kinase-like_dom"/>
</dbReference>
<name>B8BZT7_THAPS</name>
<dbReference type="FunFam" id="2.40.33.10:FF:000001">
    <property type="entry name" value="Pyruvate kinase"/>
    <property type="match status" value="1"/>
</dbReference>
<dbReference type="AlphaFoldDB" id="B8BZT7"/>
<dbReference type="InterPro" id="IPR040442">
    <property type="entry name" value="Pyrv_kinase-like_dom_sf"/>
</dbReference>
<organism evidence="18 19">
    <name type="scientific">Thalassiosira pseudonana</name>
    <name type="common">Marine diatom</name>
    <name type="synonym">Cyclotella nana</name>
    <dbReference type="NCBI Taxonomy" id="35128"/>
    <lineage>
        <taxon>Eukaryota</taxon>
        <taxon>Sar</taxon>
        <taxon>Stramenopiles</taxon>
        <taxon>Ochrophyta</taxon>
        <taxon>Bacillariophyta</taxon>
        <taxon>Coscinodiscophyceae</taxon>
        <taxon>Thalassiosirophycidae</taxon>
        <taxon>Thalassiosirales</taxon>
        <taxon>Thalassiosiraceae</taxon>
        <taxon>Thalassiosira</taxon>
    </lineage>
</organism>
<dbReference type="FunCoup" id="B8BZT7">
    <property type="interactions" value="65"/>
</dbReference>
<keyword evidence="11 15" id="KW-0460">Magnesium</keyword>
<proteinExistence type="inferred from homology"/>
<evidence type="ECO:0000256" key="12">
    <source>
        <dbReference type="ARBA" id="ARBA00023152"/>
    </source>
</evidence>
<dbReference type="PANTHER" id="PTHR11817">
    <property type="entry name" value="PYRUVATE KINASE"/>
    <property type="match status" value="1"/>
</dbReference>
<dbReference type="PROSITE" id="PS00110">
    <property type="entry name" value="PYRUVATE_KINASE"/>
    <property type="match status" value="1"/>
</dbReference>
<dbReference type="Proteomes" id="UP000001449">
    <property type="component" value="Chromosome 4"/>
</dbReference>
<dbReference type="eggNOG" id="KOG2323">
    <property type="taxonomic scope" value="Eukaryota"/>
</dbReference>
<evidence type="ECO:0000256" key="5">
    <source>
        <dbReference type="ARBA" id="ARBA00012142"/>
    </source>
</evidence>
<dbReference type="OMA" id="HQGRYDR"/>
<dbReference type="EC" id="2.7.1.40" evidence="5 15"/>
<dbReference type="GO" id="GO:0004743">
    <property type="term" value="F:pyruvate kinase activity"/>
    <property type="evidence" value="ECO:0000318"/>
    <property type="project" value="GO_Central"/>
</dbReference>
<dbReference type="Gene3D" id="3.20.20.60">
    <property type="entry name" value="Phosphoenolpyruvate-binding domains"/>
    <property type="match status" value="1"/>
</dbReference>
<dbReference type="InterPro" id="IPR036918">
    <property type="entry name" value="Pyrv_Knase_C_sf"/>
</dbReference>
<evidence type="ECO:0000259" key="17">
    <source>
        <dbReference type="Pfam" id="PF02887"/>
    </source>
</evidence>
<keyword evidence="19" id="KW-1185">Reference proteome</keyword>
<evidence type="ECO:0000256" key="2">
    <source>
        <dbReference type="ARBA" id="ARBA00001958"/>
    </source>
</evidence>
<evidence type="ECO:0000256" key="9">
    <source>
        <dbReference type="ARBA" id="ARBA00022777"/>
    </source>
</evidence>
<keyword evidence="6 15" id="KW-0808">Transferase</keyword>
<reference evidence="18 19" key="1">
    <citation type="journal article" date="2004" name="Science">
        <title>The genome of the diatom Thalassiosira pseudonana: ecology, evolution, and metabolism.</title>
        <authorList>
            <person name="Armbrust E.V."/>
            <person name="Berges J.A."/>
            <person name="Bowler C."/>
            <person name="Green B.R."/>
            <person name="Martinez D."/>
            <person name="Putnam N.H."/>
            <person name="Zhou S."/>
            <person name="Allen A.E."/>
            <person name="Apt K.E."/>
            <person name="Bechner M."/>
            <person name="Brzezinski M.A."/>
            <person name="Chaal B.K."/>
            <person name="Chiovitti A."/>
            <person name="Davis A.K."/>
            <person name="Demarest M.S."/>
            <person name="Detter J.C."/>
            <person name="Glavina T."/>
            <person name="Goodstein D."/>
            <person name="Hadi M.Z."/>
            <person name="Hellsten U."/>
            <person name="Hildebrand M."/>
            <person name="Jenkins B.D."/>
            <person name="Jurka J."/>
            <person name="Kapitonov V.V."/>
            <person name="Kroger N."/>
            <person name="Lau W.W."/>
            <person name="Lane T.W."/>
            <person name="Larimer F.W."/>
            <person name="Lippmeier J.C."/>
            <person name="Lucas S."/>
            <person name="Medina M."/>
            <person name="Montsant A."/>
            <person name="Obornik M."/>
            <person name="Parker M.S."/>
            <person name="Palenik B."/>
            <person name="Pazour G.J."/>
            <person name="Richardson P.M."/>
            <person name="Rynearson T.A."/>
            <person name="Saito M.A."/>
            <person name="Schwartz D.C."/>
            <person name="Thamatrakoln K."/>
            <person name="Valentin K."/>
            <person name="Vardi A."/>
            <person name="Wilkerson F.P."/>
            <person name="Rokhsar D.S."/>
        </authorList>
    </citation>
    <scope>NUCLEOTIDE SEQUENCE [LARGE SCALE GENOMIC DNA]</scope>
    <source>
        <strain evidence="18 19">CCMP1335</strain>
    </source>
</reference>
<dbReference type="InterPro" id="IPR018209">
    <property type="entry name" value="Pyrv_Knase_AS"/>
</dbReference>
<dbReference type="SUPFAM" id="SSF52935">
    <property type="entry name" value="PK C-terminal domain-like"/>
    <property type="match status" value="1"/>
</dbReference>
<dbReference type="GO" id="GO:0006950">
    <property type="term" value="P:response to stress"/>
    <property type="evidence" value="ECO:0007669"/>
    <property type="project" value="UniProtKB-ARBA"/>
</dbReference>
<dbReference type="Pfam" id="PF02887">
    <property type="entry name" value="PK_C"/>
    <property type="match status" value="1"/>
</dbReference>
<dbReference type="InterPro" id="IPR015795">
    <property type="entry name" value="Pyrv_Knase_C"/>
</dbReference>
<dbReference type="RefSeq" id="XP_002289405.1">
    <property type="nucleotide sequence ID" value="XM_002289369.1"/>
</dbReference>
<dbReference type="SUPFAM" id="SSF50800">
    <property type="entry name" value="PK beta-barrel domain-like"/>
    <property type="match status" value="1"/>
</dbReference>
<keyword evidence="9 15" id="KW-0418">Kinase</keyword>
<evidence type="ECO:0000256" key="7">
    <source>
        <dbReference type="ARBA" id="ARBA00022723"/>
    </source>
</evidence>
<dbReference type="GO" id="GO:0005737">
    <property type="term" value="C:cytoplasm"/>
    <property type="evidence" value="ECO:0000318"/>
    <property type="project" value="GO_Central"/>
</dbReference>
<keyword evidence="7" id="KW-0479">Metal-binding</keyword>
<dbReference type="SUPFAM" id="SSF51621">
    <property type="entry name" value="Phosphoenolpyruvate/pyruvate domain"/>
    <property type="match status" value="1"/>
</dbReference>
<dbReference type="GO" id="GO:0000287">
    <property type="term" value="F:magnesium ion binding"/>
    <property type="evidence" value="ECO:0007669"/>
    <property type="project" value="InterPro"/>
</dbReference>
<comment type="cofactor">
    <cofactor evidence="1">
        <name>Mg(2+)</name>
        <dbReference type="ChEBI" id="CHEBI:18420"/>
    </cofactor>
</comment>
<evidence type="ECO:0000256" key="13">
    <source>
        <dbReference type="ARBA" id="ARBA00023317"/>
    </source>
</evidence>
<dbReference type="NCBIfam" id="TIGR01064">
    <property type="entry name" value="pyruv_kin"/>
    <property type="match status" value="1"/>
</dbReference>
<dbReference type="InterPro" id="IPR015793">
    <property type="entry name" value="Pyrv_Knase_brl"/>
</dbReference>
<dbReference type="Gene3D" id="2.40.33.10">
    <property type="entry name" value="PK beta-barrel domain-like"/>
    <property type="match status" value="1"/>
</dbReference>
<dbReference type="Pfam" id="PF00224">
    <property type="entry name" value="PK"/>
    <property type="match status" value="1"/>
</dbReference>
<gene>
    <name evidence="18" type="primary">PYK2</name>
    <name evidence="18" type="ORF">THAPSDRAFT_22345</name>
</gene>
<keyword evidence="12 15" id="KW-0324">Glycolysis</keyword>
<comment type="similarity">
    <text evidence="4 15">Belongs to the pyruvate kinase family.</text>
</comment>
<comment type="catalytic activity">
    <reaction evidence="14 15">
        <text>pyruvate + ATP = phosphoenolpyruvate + ADP + H(+)</text>
        <dbReference type="Rhea" id="RHEA:18157"/>
        <dbReference type="ChEBI" id="CHEBI:15361"/>
        <dbReference type="ChEBI" id="CHEBI:15378"/>
        <dbReference type="ChEBI" id="CHEBI:30616"/>
        <dbReference type="ChEBI" id="CHEBI:58702"/>
        <dbReference type="ChEBI" id="CHEBI:456216"/>
        <dbReference type="EC" id="2.7.1.40"/>
    </reaction>
</comment>
<comment type="pathway">
    <text evidence="3 15">Carbohydrate degradation; glycolysis; pyruvate from D-glyceraldehyde 3-phosphate: step 5/5.</text>
</comment>
<dbReference type="FunFam" id="3.20.20.60:FF:000001">
    <property type="entry name" value="Pyruvate kinase"/>
    <property type="match status" value="1"/>
</dbReference>
<reference evidence="18 19" key="2">
    <citation type="journal article" date="2008" name="Nature">
        <title>The Phaeodactylum genome reveals the evolutionary history of diatom genomes.</title>
        <authorList>
            <person name="Bowler C."/>
            <person name="Allen A.E."/>
            <person name="Badger J.H."/>
            <person name="Grimwood J."/>
            <person name="Jabbari K."/>
            <person name="Kuo A."/>
            <person name="Maheswari U."/>
            <person name="Martens C."/>
            <person name="Maumus F."/>
            <person name="Otillar R.P."/>
            <person name="Rayko E."/>
            <person name="Salamov A."/>
            <person name="Vandepoele K."/>
            <person name="Beszteri B."/>
            <person name="Gruber A."/>
            <person name="Heijde M."/>
            <person name="Katinka M."/>
            <person name="Mock T."/>
            <person name="Valentin K."/>
            <person name="Verret F."/>
            <person name="Berges J.A."/>
            <person name="Brownlee C."/>
            <person name="Cadoret J.P."/>
            <person name="Chiovitti A."/>
            <person name="Choi C.J."/>
            <person name="Coesel S."/>
            <person name="De Martino A."/>
            <person name="Detter J.C."/>
            <person name="Durkin C."/>
            <person name="Falciatore A."/>
            <person name="Fournet J."/>
            <person name="Haruta M."/>
            <person name="Huysman M.J."/>
            <person name="Jenkins B.D."/>
            <person name="Jiroutova K."/>
            <person name="Jorgensen R.E."/>
            <person name="Joubert Y."/>
            <person name="Kaplan A."/>
            <person name="Kroger N."/>
            <person name="Kroth P.G."/>
            <person name="La Roche J."/>
            <person name="Lindquist E."/>
            <person name="Lommer M."/>
            <person name="Martin-Jezequel V."/>
            <person name="Lopez P.J."/>
            <person name="Lucas S."/>
            <person name="Mangogna M."/>
            <person name="McGinnis K."/>
            <person name="Medlin L.K."/>
            <person name="Montsant A."/>
            <person name="Oudot-Le Secq M.P."/>
            <person name="Napoli C."/>
            <person name="Obornik M."/>
            <person name="Parker M.S."/>
            <person name="Petit J.L."/>
            <person name="Porcel B.M."/>
            <person name="Poulsen N."/>
            <person name="Robison M."/>
            <person name="Rychlewski L."/>
            <person name="Rynearson T.A."/>
            <person name="Schmutz J."/>
            <person name="Shapiro H."/>
            <person name="Siaut M."/>
            <person name="Stanley M."/>
            <person name="Sussman M.R."/>
            <person name="Taylor A.R."/>
            <person name="Vardi A."/>
            <person name="von Dassow P."/>
            <person name="Vyverman W."/>
            <person name="Willis A."/>
            <person name="Wyrwicz L.S."/>
            <person name="Rokhsar D.S."/>
            <person name="Weissenbach J."/>
            <person name="Armbrust E.V."/>
            <person name="Green B.R."/>
            <person name="Van de Peer Y."/>
            <person name="Grigoriev I.V."/>
        </authorList>
    </citation>
    <scope>NUCLEOTIDE SEQUENCE [LARGE SCALE GENOMIC DNA]</scope>
    <source>
        <strain evidence="18 19">CCMP1335</strain>
    </source>
</reference>
<keyword evidence="13 18" id="KW-0670">Pyruvate</keyword>
<evidence type="ECO:0000259" key="16">
    <source>
        <dbReference type="Pfam" id="PF00224"/>
    </source>
</evidence>
<evidence type="ECO:0000256" key="4">
    <source>
        <dbReference type="ARBA" id="ARBA00008663"/>
    </source>
</evidence>
<dbReference type="KEGG" id="tps:THAPSDRAFT_22345"/>
<dbReference type="PaxDb" id="35128-Thaps22345"/>
<evidence type="ECO:0000256" key="1">
    <source>
        <dbReference type="ARBA" id="ARBA00001946"/>
    </source>
</evidence>
<dbReference type="NCBIfam" id="NF004491">
    <property type="entry name" value="PRK05826.1"/>
    <property type="match status" value="1"/>
</dbReference>
<evidence type="ECO:0000313" key="18">
    <source>
        <dbReference type="EMBL" id="EED92942.1"/>
    </source>
</evidence>
<dbReference type="Gene3D" id="3.40.1380.20">
    <property type="entry name" value="Pyruvate kinase, C-terminal domain"/>
    <property type="match status" value="1"/>
</dbReference>
<dbReference type="UniPathway" id="UPA00109">
    <property type="reaction ID" value="UER00188"/>
</dbReference>
<dbReference type="EMBL" id="CM000641">
    <property type="protein sequence ID" value="EED92942.1"/>
    <property type="molecule type" value="Genomic_DNA"/>
</dbReference>
<accession>B8BZT7</accession>
<dbReference type="GeneID" id="7446148"/>
<evidence type="ECO:0000256" key="6">
    <source>
        <dbReference type="ARBA" id="ARBA00022679"/>
    </source>
</evidence>
<dbReference type="PRINTS" id="PR01050">
    <property type="entry name" value="PYRUVTKNASE"/>
</dbReference>
<dbReference type="GO" id="GO:0016301">
    <property type="term" value="F:kinase activity"/>
    <property type="evidence" value="ECO:0007669"/>
    <property type="project" value="UniProtKB-KW"/>
</dbReference>
<protein>
    <recommendedName>
        <fullName evidence="5 15">Pyruvate kinase</fullName>
        <ecNumber evidence="5 15">2.7.1.40</ecNumber>
    </recommendedName>
</protein>
<evidence type="ECO:0000256" key="15">
    <source>
        <dbReference type="RuleBase" id="RU000504"/>
    </source>
</evidence>
<dbReference type="InterPro" id="IPR001697">
    <property type="entry name" value="Pyr_Knase"/>
</dbReference>
<feature type="domain" description="Pyruvate kinase barrel" evidence="16">
    <location>
        <begin position="30"/>
        <end position="357"/>
    </location>
</feature>
<sequence length="536" mass="57892">MISNTSDVPLLAGGYINLDTVKATNNIGSRRTKIICTLGPACWDVSQLEELIESGMNVARFNFSHGDHDGHKACLDRLRQAAKNMNQNVAVLLDTKGPEIRTGFFADGAKSINLVKGEELILTSDYAYKGDSKKLACSYEKLASSVNPGQSILVADGSLVLTVVSCDETTGEVVTRVENNAKIGERKNMNLPGVVVDLPTLTEKDVDDIVNWGIKHDVDYIAASFVRKASDVLFIRKILAENGGSGIKIISKIENQEGLQNYLEILQATDGIMVARGDLGMEIPPEKVFLAQKYMIREANIAGKPVITATQMLESMITNPRPTRAECSDVANACYDGTDAVMLSGETANGCYYRQAVEIMARTCAEAETSVNWNELYQSVRNSVRKRYQLSSSESLASSAVKTAVDVGAKVIVVYSESGATARHIAKFRPGMPVAVLTPSEQVARQSFGLLKGSYAFVVDTLEDTHKLDKEVMRECRVAGIAQAGDPVVIVCGSTFGTGATNQIKVEFVQSDDGDADDGKAHLDNNNAEYNGCTIC</sequence>
<evidence type="ECO:0000256" key="14">
    <source>
        <dbReference type="ARBA" id="ARBA00048152"/>
    </source>
</evidence>
<evidence type="ECO:0000256" key="11">
    <source>
        <dbReference type="ARBA" id="ARBA00022842"/>
    </source>
</evidence>
<evidence type="ECO:0000256" key="8">
    <source>
        <dbReference type="ARBA" id="ARBA00022741"/>
    </source>
</evidence>
<dbReference type="InterPro" id="IPR015806">
    <property type="entry name" value="Pyrv_Knase_insert_dom_sf"/>
</dbReference>
<dbReference type="HOGENOM" id="CLU_015439_0_2_1"/>
<feature type="domain" description="Pyruvate kinase C-terminal" evidence="17">
    <location>
        <begin position="394"/>
        <end position="506"/>
    </location>
</feature>
<keyword evidence="8" id="KW-0547">Nucleotide-binding</keyword>
<dbReference type="InParanoid" id="B8BZT7"/>
<comment type="cofactor">
    <cofactor evidence="2">
        <name>K(+)</name>
        <dbReference type="ChEBI" id="CHEBI:29103"/>
    </cofactor>
</comment>
<dbReference type="NCBIfam" id="NF004978">
    <property type="entry name" value="PRK06354.1"/>
    <property type="match status" value="1"/>
</dbReference>
<evidence type="ECO:0000256" key="3">
    <source>
        <dbReference type="ARBA" id="ARBA00004997"/>
    </source>
</evidence>
<dbReference type="GO" id="GO:0030955">
    <property type="term" value="F:potassium ion binding"/>
    <property type="evidence" value="ECO:0007669"/>
    <property type="project" value="InterPro"/>
</dbReference>
<dbReference type="InterPro" id="IPR011037">
    <property type="entry name" value="Pyrv_Knase-like_insert_dom_sf"/>
</dbReference>
<dbReference type="STRING" id="35128.B8BZT7"/>